<feature type="domain" description="AMP-binding enzyme C-terminal" evidence="5">
    <location>
        <begin position="8"/>
        <end position="44"/>
    </location>
</feature>
<accession>A0A9Q0FS99</accession>
<proteinExistence type="inferred from homology"/>
<evidence type="ECO:0000256" key="3">
    <source>
        <dbReference type="ARBA" id="ARBA00022741"/>
    </source>
</evidence>
<dbReference type="Gene3D" id="3.30.300.30">
    <property type="match status" value="1"/>
</dbReference>
<reference evidence="6" key="2">
    <citation type="journal article" date="2023" name="Plants (Basel)">
        <title>Annotation of the Turnera subulata (Passifloraceae) Draft Genome Reveals the S-Locus Evolved after the Divergence of Turneroideae from Passifloroideae in a Stepwise Manner.</title>
        <authorList>
            <person name="Henning P.M."/>
            <person name="Roalson E.H."/>
            <person name="Mir W."/>
            <person name="McCubbin A.G."/>
            <person name="Shore J.S."/>
        </authorList>
    </citation>
    <scope>NUCLEOTIDE SEQUENCE</scope>
    <source>
        <strain evidence="6">F60SS</strain>
    </source>
</reference>
<dbReference type="EMBL" id="JAKUCV010004329">
    <property type="protein sequence ID" value="KAJ4835700.1"/>
    <property type="molecule type" value="Genomic_DNA"/>
</dbReference>
<dbReference type="Pfam" id="PF13193">
    <property type="entry name" value="AMP-binding_C"/>
    <property type="match status" value="1"/>
</dbReference>
<evidence type="ECO:0000259" key="5">
    <source>
        <dbReference type="Pfam" id="PF13193"/>
    </source>
</evidence>
<evidence type="ECO:0000256" key="4">
    <source>
        <dbReference type="ARBA" id="ARBA00022840"/>
    </source>
</evidence>
<keyword evidence="3" id="KW-0547">Nucleotide-binding</keyword>
<dbReference type="GO" id="GO:0005524">
    <property type="term" value="F:ATP binding"/>
    <property type="evidence" value="ECO:0007669"/>
    <property type="project" value="UniProtKB-KW"/>
</dbReference>
<dbReference type="PANTHER" id="PTHR43859">
    <property type="entry name" value="ACYL-ACTIVATING ENZYME"/>
    <property type="match status" value="1"/>
</dbReference>
<dbReference type="AlphaFoldDB" id="A0A9Q0FS99"/>
<dbReference type="PANTHER" id="PTHR43859:SF7">
    <property type="entry name" value="ACETATE_BUTYRATE--COA LIGASE AAE7, PEROXISOMAL"/>
    <property type="match status" value="1"/>
</dbReference>
<dbReference type="Proteomes" id="UP001141552">
    <property type="component" value="Unassembled WGS sequence"/>
</dbReference>
<gene>
    <name evidence="6" type="primary">AAE7_2</name>
    <name evidence="6" type="ORF">Tsubulata_050591</name>
</gene>
<protein>
    <submittedName>
        <fullName evidence="6">Acetate/butyrate--CoA ligase aae7, peroxisomal</fullName>
    </submittedName>
</protein>
<keyword evidence="4" id="KW-0067">ATP-binding</keyword>
<dbReference type="GO" id="GO:0016874">
    <property type="term" value="F:ligase activity"/>
    <property type="evidence" value="ECO:0007669"/>
    <property type="project" value="UniProtKB-KW"/>
</dbReference>
<sequence>PEVDASNEQQLAQDIMKFCKENMPSYWVPKSVLFGPLPKTATGKIQKHLLRSKVKEMGPVKASKL</sequence>
<dbReference type="SUPFAM" id="SSF56801">
    <property type="entry name" value="Acetyl-CoA synthetase-like"/>
    <property type="match status" value="1"/>
</dbReference>
<feature type="non-terminal residue" evidence="6">
    <location>
        <position position="1"/>
    </location>
</feature>
<evidence type="ECO:0000313" key="6">
    <source>
        <dbReference type="EMBL" id="KAJ4835700.1"/>
    </source>
</evidence>
<name>A0A9Q0FS99_9ROSI</name>
<organism evidence="6 7">
    <name type="scientific">Turnera subulata</name>
    <dbReference type="NCBI Taxonomy" id="218843"/>
    <lineage>
        <taxon>Eukaryota</taxon>
        <taxon>Viridiplantae</taxon>
        <taxon>Streptophyta</taxon>
        <taxon>Embryophyta</taxon>
        <taxon>Tracheophyta</taxon>
        <taxon>Spermatophyta</taxon>
        <taxon>Magnoliopsida</taxon>
        <taxon>eudicotyledons</taxon>
        <taxon>Gunneridae</taxon>
        <taxon>Pentapetalae</taxon>
        <taxon>rosids</taxon>
        <taxon>fabids</taxon>
        <taxon>Malpighiales</taxon>
        <taxon>Passifloraceae</taxon>
        <taxon>Turnera</taxon>
    </lineage>
</organism>
<comment type="similarity">
    <text evidence="1">Belongs to the ATP-dependent AMP-binding enzyme family.</text>
</comment>
<reference evidence="6" key="1">
    <citation type="submission" date="2022-02" db="EMBL/GenBank/DDBJ databases">
        <authorList>
            <person name="Henning P.M."/>
            <person name="McCubbin A.G."/>
            <person name="Shore J.S."/>
        </authorList>
    </citation>
    <scope>NUCLEOTIDE SEQUENCE</scope>
    <source>
        <strain evidence="6">F60SS</strain>
        <tissue evidence="6">Leaves</tissue>
    </source>
</reference>
<comment type="caution">
    <text evidence="6">The sequence shown here is derived from an EMBL/GenBank/DDBJ whole genome shotgun (WGS) entry which is preliminary data.</text>
</comment>
<dbReference type="InterPro" id="IPR045851">
    <property type="entry name" value="AMP-bd_C_sf"/>
</dbReference>
<keyword evidence="2 6" id="KW-0436">Ligase</keyword>
<keyword evidence="7" id="KW-1185">Reference proteome</keyword>
<evidence type="ECO:0000256" key="1">
    <source>
        <dbReference type="ARBA" id="ARBA00006432"/>
    </source>
</evidence>
<dbReference type="OrthoDB" id="10253115at2759"/>
<evidence type="ECO:0000256" key="2">
    <source>
        <dbReference type="ARBA" id="ARBA00022598"/>
    </source>
</evidence>
<dbReference type="InterPro" id="IPR025110">
    <property type="entry name" value="AMP-bd_C"/>
</dbReference>
<evidence type="ECO:0000313" key="7">
    <source>
        <dbReference type="Proteomes" id="UP001141552"/>
    </source>
</evidence>